<evidence type="ECO:0000256" key="7">
    <source>
        <dbReference type="SAM" id="Phobius"/>
    </source>
</evidence>
<reference evidence="9 10" key="1">
    <citation type="submission" date="2017-04" db="EMBL/GenBank/DDBJ databases">
        <authorList>
            <person name="Afonso C.L."/>
            <person name="Miller P.J."/>
            <person name="Scott M.A."/>
            <person name="Spackman E."/>
            <person name="Goraichik I."/>
            <person name="Dimitrov K.M."/>
            <person name="Suarez D.L."/>
            <person name="Swayne D.E."/>
        </authorList>
    </citation>
    <scope>NUCLEOTIDE SEQUENCE [LARGE SCALE GENOMIC DNA]</scope>
    <source>
        <strain evidence="9 10">DSM 3385</strain>
    </source>
</reference>
<keyword evidence="1" id="KW-1003">Cell membrane</keyword>
<sequence>MKFSQPNMFYLIWIVILLAGVTVYGIQKRSRILSQFVSLTLLSAMAPGADARRRWIKGCLLITGCLLATLALTGPQVGFRWEKVEQKGVDIMIALDCSRSMLATDIKPTRLEQAKREIIDLLKMMQSDRAGLVAFSGSAFLQCPLTLDHSGFSLFLKALNPDYLPMGGTDLSGAIATALEGFEWDVASEKAIIIITDGENTSGDPLDIAQIAADKGVRIFCIGVGQKEGAPIPDADGGFKKDASGSIIMSRVDDAGLEKIAALARGIYVKSVAGDMDLDLIYKGEILKNMERTTIQSGRKKVWENRFQWVLLPCVLILFLELMIGEKKKNSSRNTLLPLILFGVSTAVYMGLFSVTKAHAGASKSVARGIEAFQQGQWEKAEKSFIDAQLDRPDMPELYYNIGSAAYKKEDYESAIANFTKAMDTDDETLKQKALFNRGNTQYRRGNLEEAVKSFEQIPETSPLFHKASENIEFVKQKIEEKKNAPRDQQSSKDGENKESQDREEKDSGKDTGDSRQQQNDQQDQDSRDKEQEQDKKEEKQPGAQPDSRDSKFSDKNKSSRDPSSKPHEEQKKPGAANAGDDDKKEAEGRQQATAENKEEGKTDEKDKGAGRAGEQSRGMGALQPQQQQMLDRLEDQPGGAMIPAYSGGRVEKDW</sequence>
<feature type="region of interest" description="Disordered" evidence="6">
    <location>
        <begin position="481"/>
        <end position="630"/>
    </location>
</feature>
<evidence type="ECO:0000259" key="8">
    <source>
        <dbReference type="PROSITE" id="PS50234"/>
    </source>
</evidence>
<keyword evidence="5" id="KW-0802">TPR repeat</keyword>
<dbReference type="InterPro" id="IPR011990">
    <property type="entry name" value="TPR-like_helical_dom_sf"/>
</dbReference>
<dbReference type="Pfam" id="PF13432">
    <property type="entry name" value="TPR_16"/>
    <property type="match status" value="1"/>
</dbReference>
<evidence type="ECO:0000256" key="5">
    <source>
        <dbReference type="PROSITE-ProRule" id="PRU00339"/>
    </source>
</evidence>
<evidence type="ECO:0000256" key="2">
    <source>
        <dbReference type="ARBA" id="ARBA00022692"/>
    </source>
</evidence>
<dbReference type="EMBL" id="FWXY01000002">
    <property type="protein sequence ID" value="SMC47720.1"/>
    <property type="molecule type" value="Genomic_DNA"/>
</dbReference>
<dbReference type="SUPFAM" id="SSF53300">
    <property type="entry name" value="vWA-like"/>
    <property type="match status" value="1"/>
</dbReference>
<gene>
    <name evidence="9" type="ORF">SAMN02746065_102294</name>
</gene>
<dbReference type="STRING" id="1121400.SAMN02746065_102294"/>
<keyword evidence="2 7" id="KW-0812">Transmembrane</keyword>
<dbReference type="Pfam" id="PF00092">
    <property type="entry name" value="VWA"/>
    <property type="match status" value="1"/>
</dbReference>
<dbReference type="Proteomes" id="UP000192418">
    <property type="component" value="Unassembled WGS sequence"/>
</dbReference>
<proteinExistence type="predicted"/>
<dbReference type="PROSITE" id="PS50005">
    <property type="entry name" value="TPR"/>
    <property type="match status" value="2"/>
</dbReference>
<evidence type="ECO:0000256" key="4">
    <source>
        <dbReference type="ARBA" id="ARBA00023136"/>
    </source>
</evidence>
<feature type="transmembrane region" description="Helical" evidence="7">
    <location>
        <begin position="7"/>
        <end position="26"/>
    </location>
</feature>
<dbReference type="Gene3D" id="3.40.50.410">
    <property type="entry name" value="von Willebrand factor, type A domain"/>
    <property type="match status" value="1"/>
</dbReference>
<evidence type="ECO:0000256" key="3">
    <source>
        <dbReference type="ARBA" id="ARBA00022989"/>
    </source>
</evidence>
<dbReference type="InterPro" id="IPR050768">
    <property type="entry name" value="UPF0353/GerABKA_families"/>
</dbReference>
<feature type="compositionally biased region" description="Basic and acidic residues" evidence="6">
    <location>
        <begin position="481"/>
        <end position="514"/>
    </location>
</feature>
<dbReference type="SMART" id="SM00028">
    <property type="entry name" value="TPR"/>
    <property type="match status" value="3"/>
</dbReference>
<dbReference type="PROSITE" id="PS50234">
    <property type="entry name" value="VWFA"/>
    <property type="match status" value="1"/>
</dbReference>
<name>A0A1W1ZGT0_9BACT</name>
<keyword evidence="3 7" id="KW-1133">Transmembrane helix</keyword>
<dbReference type="SMART" id="SM00327">
    <property type="entry name" value="VWA"/>
    <property type="match status" value="1"/>
</dbReference>
<feature type="repeat" description="TPR" evidence="5">
    <location>
        <begin position="396"/>
        <end position="429"/>
    </location>
</feature>
<evidence type="ECO:0000313" key="10">
    <source>
        <dbReference type="Proteomes" id="UP000192418"/>
    </source>
</evidence>
<evidence type="ECO:0000313" key="9">
    <source>
        <dbReference type="EMBL" id="SMC47720.1"/>
    </source>
</evidence>
<dbReference type="InterPro" id="IPR019734">
    <property type="entry name" value="TPR_rpt"/>
</dbReference>
<dbReference type="InterPro" id="IPR002035">
    <property type="entry name" value="VWF_A"/>
</dbReference>
<dbReference type="PANTHER" id="PTHR22550:SF5">
    <property type="entry name" value="LEUCINE ZIPPER PROTEIN 4"/>
    <property type="match status" value="1"/>
</dbReference>
<feature type="compositionally biased region" description="Basic and acidic residues" evidence="6">
    <location>
        <begin position="596"/>
        <end position="610"/>
    </location>
</feature>
<dbReference type="InterPro" id="IPR036465">
    <property type="entry name" value="vWFA_dom_sf"/>
</dbReference>
<feature type="compositionally biased region" description="Basic and acidic residues" evidence="6">
    <location>
        <begin position="525"/>
        <end position="573"/>
    </location>
</feature>
<evidence type="ECO:0000256" key="6">
    <source>
        <dbReference type="SAM" id="MobiDB-lite"/>
    </source>
</evidence>
<keyword evidence="10" id="KW-1185">Reference proteome</keyword>
<protein>
    <submittedName>
        <fullName evidence="9">Ca-activated chloride channel family protein</fullName>
    </submittedName>
</protein>
<evidence type="ECO:0000256" key="1">
    <source>
        <dbReference type="ARBA" id="ARBA00022475"/>
    </source>
</evidence>
<keyword evidence="4 7" id="KW-0472">Membrane</keyword>
<dbReference type="AlphaFoldDB" id="A0A1W1ZGT0"/>
<dbReference type="Gene3D" id="1.25.40.10">
    <property type="entry name" value="Tetratricopeptide repeat domain"/>
    <property type="match status" value="1"/>
</dbReference>
<dbReference type="PANTHER" id="PTHR22550">
    <property type="entry name" value="SPORE GERMINATION PROTEIN"/>
    <property type="match status" value="1"/>
</dbReference>
<feature type="transmembrane region" description="Helical" evidence="7">
    <location>
        <begin position="307"/>
        <end position="324"/>
    </location>
</feature>
<accession>A0A1W1ZGT0</accession>
<feature type="repeat" description="TPR" evidence="5">
    <location>
        <begin position="432"/>
        <end position="465"/>
    </location>
</feature>
<feature type="domain" description="VWFA" evidence="8">
    <location>
        <begin position="90"/>
        <end position="290"/>
    </location>
</feature>
<dbReference type="SUPFAM" id="SSF48452">
    <property type="entry name" value="TPR-like"/>
    <property type="match status" value="1"/>
</dbReference>
<feature type="region of interest" description="Disordered" evidence="6">
    <location>
        <begin position="636"/>
        <end position="655"/>
    </location>
</feature>
<dbReference type="OrthoDB" id="9807628at2"/>
<organism evidence="9 10">
    <name type="scientific">Desulfocicer vacuolatum DSM 3385</name>
    <dbReference type="NCBI Taxonomy" id="1121400"/>
    <lineage>
        <taxon>Bacteria</taxon>
        <taxon>Pseudomonadati</taxon>
        <taxon>Thermodesulfobacteriota</taxon>
        <taxon>Desulfobacteria</taxon>
        <taxon>Desulfobacterales</taxon>
        <taxon>Desulfobacteraceae</taxon>
        <taxon>Desulfocicer</taxon>
    </lineage>
</organism>
<feature type="transmembrane region" description="Helical" evidence="7">
    <location>
        <begin position="336"/>
        <end position="355"/>
    </location>
</feature>